<evidence type="ECO:0000313" key="1">
    <source>
        <dbReference type="EMBL" id="BAY87302.1"/>
    </source>
</evidence>
<accession>A0A1Z4M1E5</accession>
<reference evidence="1 2" key="1">
    <citation type="submission" date="2017-06" db="EMBL/GenBank/DDBJ databases">
        <title>Genome sequencing of cyanobaciteial culture collection at National Institute for Environmental Studies (NIES).</title>
        <authorList>
            <person name="Hirose Y."/>
            <person name="Shimura Y."/>
            <person name="Fujisawa T."/>
            <person name="Nakamura Y."/>
            <person name="Kawachi M."/>
        </authorList>
    </citation>
    <scope>NUCLEOTIDE SEQUENCE [LARGE SCALE GENOMIC DNA]</scope>
    <source>
        <strain evidence="1 2">NIES-267</strain>
    </source>
</reference>
<dbReference type="Proteomes" id="UP000218418">
    <property type="component" value="Chromosome"/>
</dbReference>
<proteinExistence type="predicted"/>
<name>A0A1Z4M1E5_9CYAN</name>
<keyword evidence="2" id="KW-1185">Reference proteome</keyword>
<dbReference type="EMBL" id="AP018227">
    <property type="protein sequence ID" value="BAY87302.1"/>
    <property type="molecule type" value="Genomic_DNA"/>
</dbReference>
<evidence type="ECO:0000313" key="2">
    <source>
        <dbReference type="Proteomes" id="UP000218418"/>
    </source>
</evidence>
<gene>
    <name evidence="1" type="ORF">NIES267_68240</name>
</gene>
<organism evidence="1 2">
    <name type="scientific">Calothrix parasitica NIES-267</name>
    <dbReference type="NCBI Taxonomy" id="1973488"/>
    <lineage>
        <taxon>Bacteria</taxon>
        <taxon>Bacillati</taxon>
        <taxon>Cyanobacteriota</taxon>
        <taxon>Cyanophyceae</taxon>
        <taxon>Nostocales</taxon>
        <taxon>Calotrichaceae</taxon>
        <taxon>Calothrix</taxon>
    </lineage>
</organism>
<dbReference type="AlphaFoldDB" id="A0A1Z4M1E5"/>
<sequence length="44" mass="5218">MLVWLRLKNLAYKTGETVYKIKHNLLSNYLIEQLKRPDVAMSII</sequence>
<protein>
    <submittedName>
        <fullName evidence="1">Uncharacterized protein</fullName>
    </submittedName>
</protein>